<dbReference type="PANTHER" id="PTHR43226">
    <property type="entry name" value="XAA-PRO AMINOPEPTIDASE 3"/>
    <property type="match status" value="1"/>
</dbReference>
<keyword evidence="9" id="KW-0645">Protease</keyword>
<keyword evidence="9" id="KW-0031">Aminopeptidase</keyword>
<feature type="domain" description="Aminopeptidase P N-terminal" evidence="8">
    <location>
        <begin position="48"/>
        <end position="192"/>
    </location>
</feature>
<dbReference type="GO" id="GO:0030145">
    <property type="term" value="F:manganese ion binding"/>
    <property type="evidence" value="ECO:0007669"/>
    <property type="project" value="InterPro"/>
</dbReference>
<evidence type="ECO:0000313" key="9">
    <source>
        <dbReference type="EMBL" id="QLD12054.1"/>
    </source>
</evidence>
<proteinExistence type="inferred from homology"/>
<evidence type="ECO:0000256" key="3">
    <source>
        <dbReference type="ARBA" id="ARBA00008766"/>
    </source>
</evidence>
<dbReference type="SMART" id="SM01011">
    <property type="entry name" value="AMP_N"/>
    <property type="match status" value="1"/>
</dbReference>
<dbReference type="Pfam" id="PF05195">
    <property type="entry name" value="AMP_N"/>
    <property type="match status" value="1"/>
</dbReference>
<comment type="catalytic activity">
    <reaction evidence="1">
        <text>Release of any N-terminal amino acid, including proline, that is linked to proline, even from a dipeptide or tripeptide.</text>
        <dbReference type="EC" id="3.4.11.9"/>
    </reaction>
</comment>
<dbReference type="EMBL" id="CP058316">
    <property type="protein sequence ID" value="QLD12054.1"/>
    <property type="molecule type" value="Genomic_DNA"/>
</dbReference>
<evidence type="ECO:0000256" key="2">
    <source>
        <dbReference type="ARBA" id="ARBA00001936"/>
    </source>
</evidence>
<dbReference type="InterPro" id="IPR052433">
    <property type="entry name" value="X-Pro_dipept-like"/>
</dbReference>
<dbReference type="InterPro" id="IPR036005">
    <property type="entry name" value="Creatinase/aminopeptidase-like"/>
</dbReference>
<evidence type="ECO:0000256" key="7">
    <source>
        <dbReference type="ARBA" id="ARBA00023211"/>
    </source>
</evidence>
<evidence type="ECO:0000256" key="4">
    <source>
        <dbReference type="ARBA" id="ARBA00012574"/>
    </source>
</evidence>
<organism evidence="9 10">
    <name type="scientific">Microbacterium oleivorans</name>
    <dbReference type="NCBI Taxonomy" id="273677"/>
    <lineage>
        <taxon>Bacteria</taxon>
        <taxon>Bacillati</taxon>
        <taxon>Actinomycetota</taxon>
        <taxon>Actinomycetes</taxon>
        <taxon>Micrococcales</taxon>
        <taxon>Microbacteriaceae</taxon>
        <taxon>Microbacterium</taxon>
    </lineage>
</organism>
<evidence type="ECO:0000256" key="1">
    <source>
        <dbReference type="ARBA" id="ARBA00001424"/>
    </source>
</evidence>
<dbReference type="Gene3D" id="3.90.230.10">
    <property type="entry name" value="Creatinase/methionine aminopeptidase superfamily"/>
    <property type="match status" value="1"/>
</dbReference>
<evidence type="ECO:0000256" key="6">
    <source>
        <dbReference type="ARBA" id="ARBA00022801"/>
    </source>
</evidence>
<dbReference type="Gene3D" id="3.40.350.10">
    <property type="entry name" value="Creatinase/prolidase N-terminal domain"/>
    <property type="match status" value="1"/>
</dbReference>
<dbReference type="Proteomes" id="UP000509638">
    <property type="component" value="Chromosome"/>
</dbReference>
<dbReference type="InterPro" id="IPR029149">
    <property type="entry name" value="Creatin/AminoP/Spt16_N"/>
</dbReference>
<dbReference type="CDD" id="cd01087">
    <property type="entry name" value="Prolidase"/>
    <property type="match status" value="1"/>
</dbReference>
<sequence length="480" mass="51061">MTAADTTRPPYAGTRYPRLAQVPAFTEFVSRDWADVRTRPQLPVGAAAAASAHRDRLSAALPGRVIVAAAGRAPVRNDDAHYGFRADSGFVWLTSCQVEHAVLVMWPTAGGHDAVVYLPPPFRPGDAGFFADANHGELWVGPSAGLAEWAEALGVTVEPLAALDARHGELRGAALARSAAVLAGEVGAEVSDELERTLSRLRMIKDAWEVDQLRAAVDATVAGFGAVVAEVPRAVAEGLGERWLQGTFDRHARTFGNGPGYSTIVGSGAHAPILHWVRCDGEIVPDGALLLDMGVEAGSLYTADVTRTVPASGTFSAAQRAVHDLVEKAHRAGLERIRPGVEYLDFHFAAMEVVARGLHDWGLLPVSVDEALSPGGQQHRRYLACGIGHHLGLDVHDCSAAAYEDYMGAALEPGVVMTVEPGLYFHAHDLTLPPELRGIGVRLEDDVLVTDTGSEVLSDALPIAATEVERWTRAHLAAAR</sequence>
<name>A0A7D5IT70_9MICO</name>
<dbReference type="GO" id="GO:0005829">
    <property type="term" value="C:cytosol"/>
    <property type="evidence" value="ECO:0007669"/>
    <property type="project" value="TreeGrafter"/>
</dbReference>
<gene>
    <name evidence="9" type="ORF">HW566_09930</name>
</gene>
<accession>A0A7D5IT70</accession>
<dbReference type="PANTHER" id="PTHR43226:SF4">
    <property type="entry name" value="XAA-PRO AMINOPEPTIDASE 3"/>
    <property type="match status" value="1"/>
</dbReference>
<comment type="cofactor">
    <cofactor evidence="2">
        <name>Mn(2+)</name>
        <dbReference type="ChEBI" id="CHEBI:29035"/>
    </cofactor>
</comment>
<keyword evidence="6" id="KW-0378">Hydrolase</keyword>
<dbReference type="InterPro" id="IPR007865">
    <property type="entry name" value="Aminopep_P_N"/>
</dbReference>
<dbReference type="EC" id="3.4.11.9" evidence="4"/>
<reference evidence="9 10" key="1">
    <citation type="submission" date="2020-06" db="EMBL/GenBank/DDBJ databases">
        <authorList>
            <person name="Jo H."/>
        </authorList>
    </citation>
    <scope>NUCLEOTIDE SEQUENCE [LARGE SCALE GENOMIC DNA]</scope>
    <source>
        <strain evidence="9 10">I46</strain>
    </source>
</reference>
<dbReference type="RefSeq" id="WP_178012504.1">
    <property type="nucleotide sequence ID" value="NZ_CP058316.1"/>
</dbReference>
<dbReference type="Pfam" id="PF00557">
    <property type="entry name" value="Peptidase_M24"/>
    <property type="match status" value="1"/>
</dbReference>
<dbReference type="InterPro" id="IPR000994">
    <property type="entry name" value="Pept_M24"/>
</dbReference>
<evidence type="ECO:0000313" key="10">
    <source>
        <dbReference type="Proteomes" id="UP000509638"/>
    </source>
</evidence>
<dbReference type="GO" id="GO:0070006">
    <property type="term" value="F:metalloaminopeptidase activity"/>
    <property type="evidence" value="ECO:0007669"/>
    <property type="project" value="InterPro"/>
</dbReference>
<keyword evidence="5" id="KW-0479">Metal-binding</keyword>
<dbReference type="SUPFAM" id="SSF55920">
    <property type="entry name" value="Creatinase/aminopeptidase"/>
    <property type="match status" value="1"/>
</dbReference>
<protein>
    <recommendedName>
        <fullName evidence="4">Xaa-Pro aminopeptidase</fullName>
        <ecNumber evidence="4">3.4.11.9</ecNumber>
    </recommendedName>
</protein>
<dbReference type="AlphaFoldDB" id="A0A7D5IT70"/>
<dbReference type="GO" id="GO:0006508">
    <property type="term" value="P:proteolysis"/>
    <property type="evidence" value="ECO:0007669"/>
    <property type="project" value="TreeGrafter"/>
</dbReference>
<dbReference type="SUPFAM" id="SSF53092">
    <property type="entry name" value="Creatinase/prolidase N-terminal domain"/>
    <property type="match status" value="1"/>
</dbReference>
<evidence type="ECO:0000259" key="8">
    <source>
        <dbReference type="SMART" id="SM01011"/>
    </source>
</evidence>
<evidence type="ECO:0000256" key="5">
    <source>
        <dbReference type="ARBA" id="ARBA00022723"/>
    </source>
</evidence>
<keyword evidence="7" id="KW-0464">Manganese</keyword>
<comment type="similarity">
    <text evidence="3">Belongs to the peptidase M24B family.</text>
</comment>